<sequence>MASIRGLGIDAVELPHSPGEVGIGRLDDELIMIAYLAVGVATPVEPAKQSQPIQAVLIVAIDCLAPITASGHMIEPASKLNA</sequence>
<proteinExistence type="predicted"/>
<accession>A0A6M0K5W6</accession>
<comment type="caution">
    <text evidence="1">The sequence shown here is derived from an EMBL/GenBank/DDBJ whole genome shotgun (WGS) entry which is preliminary data.</text>
</comment>
<protein>
    <submittedName>
        <fullName evidence="1">Uncharacterized protein</fullName>
    </submittedName>
</protein>
<organism evidence="1 2">
    <name type="scientific">Thiorhodococcus minor</name>
    <dbReference type="NCBI Taxonomy" id="57489"/>
    <lineage>
        <taxon>Bacteria</taxon>
        <taxon>Pseudomonadati</taxon>
        <taxon>Pseudomonadota</taxon>
        <taxon>Gammaproteobacteria</taxon>
        <taxon>Chromatiales</taxon>
        <taxon>Chromatiaceae</taxon>
        <taxon>Thiorhodococcus</taxon>
    </lineage>
</organism>
<evidence type="ECO:0000313" key="2">
    <source>
        <dbReference type="Proteomes" id="UP000483379"/>
    </source>
</evidence>
<dbReference type="Proteomes" id="UP000483379">
    <property type="component" value="Unassembled WGS sequence"/>
</dbReference>
<name>A0A6M0K5W6_9GAMM</name>
<dbReference type="AlphaFoldDB" id="A0A6M0K5W6"/>
<dbReference type="EMBL" id="JAAIJQ010000164">
    <property type="protein sequence ID" value="NEV65168.1"/>
    <property type="molecule type" value="Genomic_DNA"/>
</dbReference>
<gene>
    <name evidence="1" type="ORF">G3446_25580</name>
</gene>
<evidence type="ECO:0000313" key="1">
    <source>
        <dbReference type="EMBL" id="NEV65168.1"/>
    </source>
</evidence>
<reference evidence="1 2" key="1">
    <citation type="submission" date="2020-02" db="EMBL/GenBank/DDBJ databases">
        <title>Genome sequences of Thiorhodococcus mannitoliphagus and Thiorhodococcus minor, purple sulfur photosynthetic bacteria in the gammaproteobacterial family, Chromatiaceae.</title>
        <authorList>
            <person name="Aviles F.A."/>
            <person name="Meyer T.E."/>
            <person name="Kyndt J.A."/>
        </authorList>
    </citation>
    <scope>NUCLEOTIDE SEQUENCE [LARGE SCALE GENOMIC DNA]</scope>
    <source>
        <strain evidence="1 2">DSM 11518</strain>
    </source>
</reference>
<keyword evidence="2" id="KW-1185">Reference proteome</keyword>